<reference evidence="3" key="1">
    <citation type="journal article" date="2019" name="Int. J. Syst. Evol. Microbiol.">
        <title>The Global Catalogue of Microorganisms (GCM) 10K type strain sequencing project: providing services to taxonomists for standard genome sequencing and annotation.</title>
        <authorList>
            <consortium name="The Broad Institute Genomics Platform"/>
            <consortium name="The Broad Institute Genome Sequencing Center for Infectious Disease"/>
            <person name="Wu L."/>
            <person name="Ma J."/>
        </authorList>
    </citation>
    <scope>NUCLEOTIDE SEQUENCE [LARGE SCALE GENOMIC DNA]</scope>
    <source>
        <strain evidence="3">JCM 16546</strain>
    </source>
</reference>
<accession>A0ABP7B2L2</accession>
<name>A0ABP7B2L2_9MICO</name>
<sequence>MTPKRLPIAPFLPLAFGAALIAFGVVALLAGAWGGYGRGGGAVLFVMTIGVVLTVVGAVSWSPWFRYRRSTAPQQRRGP</sequence>
<comment type="caution">
    <text evidence="2">The sequence shown here is derived from an EMBL/GenBank/DDBJ whole genome shotgun (WGS) entry which is preliminary data.</text>
</comment>
<keyword evidence="3" id="KW-1185">Reference proteome</keyword>
<evidence type="ECO:0000313" key="3">
    <source>
        <dbReference type="Proteomes" id="UP001410795"/>
    </source>
</evidence>
<feature type="transmembrane region" description="Helical" evidence="1">
    <location>
        <begin position="12"/>
        <end position="36"/>
    </location>
</feature>
<organism evidence="2 3">
    <name type="scientific">Microbacterium marinilacus</name>
    <dbReference type="NCBI Taxonomy" id="415209"/>
    <lineage>
        <taxon>Bacteria</taxon>
        <taxon>Bacillati</taxon>
        <taxon>Actinomycetota</taxon>
        <taxon>Actinomycetes</taxon>
        <taxon>Micrococcales</taxon>
        <taxon>Microbacteriaceae</taxon>
        <taxon>Microbacterium</taxon>
    </lineage>
</organism>
<proteinExistence type="predicted"/>
<keyword evidence="1" id="KW-1133">Transmembrane helix</keyword>
<protein>
    <submittedName>
        <fullName evidence="2">Uncharacterized protein</fullName>
    </submittedName>
</protein>
<evidence type="ECO:0000256" key="1">
    <source>
        <dbReference type="SAM" id="Phobius"/>
    </source>
</evidence>
<keyword evidence="1" id="KW-0812">Transmembrane</keyword>
<feature type="transmembrane region" description="Helical" evidence="1">
    <location>
        <begin position="42"/>
        <end position="67"/>
    </location>
</feature>
<dbReference type="RefSeq" id="WP_221857623.1">
    <property type="nucleotide sequence ID" value="NZ_BAAAYV010000002.1"/>
</dbReference>
<dbReference type="Proteomes" id="UP001410795">
    <property type="component" value="Unassembled WGS sequence"/>
</dbReference>
<gene>
    <name evidence="2" type="ORF">GCM10022202_01610</name>
</gene>
<evidence type="ECO:0000313" key="2">
    <source>
        <dbReference type="EMBL" id="GAA3646053.1"/>
    </source>
</evidence>
<dbReference type="EMBL" id="BAAAYV010000002">
    <property type="protein sequence ID" value="GAA3646053.1"/>
    <property type="molecule type" value="Genomic_DNA"/>
</dbReference>
<keyword evidence="1" id="KW-0472">Membrane</keyword>